<keyword evidence="6" id="KW-0812">Transmembrane</keyword>
<comment type="caution">
    <text evidence="14">The sequence shown here is derived from an EMBL/GenBank/DDBJ whole genome shotgun (WGS) entry which is preliminary data.</text>
</comment>
<dbReference type="Gene3D" id="1.10.3820.10">
    <property type="entry name" value="Di-heme elbow motif domain"/>
    <property type="match status" value="1"/>
</dbReference>
<accession>A0ABW2A823</accession>
<name>A0ABW2A823_9GAMM</name>
<keyword evidence="8 12" id="KW-0249">Electron transport</keyword>
<dbReference type="InterPro" id="IPR051174">
    <property type="entry name" value="Cytochrome_c-type_ET"/>
</dbReference>
<protein>
    <recommendedName>
        <fullName evidence="12">Cytochrome c-type protein</fullName>
    </recommendedName>
</protein>
<evidence type="ECO:0000256" key="5">
    <source>
        <dbReference type="ARBA" id="ARBA00022617"/>
    </source>
</evidence>
<evidence type="ECO:0000256" key="2">
    <source>
        <dbReference type="ARBA" id="ARBA00007395"/>
    </source>
</evidence>
<evidence type="ECO:0000256" key="1">
    <source>
        <dbReference type="ARBA" id="ARBA00004162"/>
    </source>
</evidence>
<organism evidence="14 15">
    <name type="scientific">Marinobacterium aestuariivivens</name>
    <dbReference type="NCBI Taxonomy" id="1698799"/>
    <lineage>
        <taxon>Bacteria</taxon>
        <taxon>Pseudomonadati</taxon>
        <taxon>Pseudomonadota</taxon>
        <taxon>Gammaproteobacteria</taxon>
        <taxon>Oceanospirillales</taxon>
        <taxon>Oceanospirillaceae</taxon>
        <taxon>Marinobacterium</taxon>
    </lineage>
</organism>
<comment type="PTM">
    <text evidence="12">Binds 4 heme groups per subunit.</text>
</comment>
<dbReference type="Pfam" id="PF03264">
    <property type="entry name" value="Cytochrom_NNT"/>
    <property type="match status" value="1"/>
</dbReference>
<dbReference type="SUPFAM" id="SSF48695">
    <property type="entry name" value="Multiheme cytochromes"/>
    <property type="match status" value="1"/>
</dbReference>
<comment type="similarity">
    <text evidence="2">Belongs to the NapC/NirT/NrfH family.</text>
</comment>
<dbReference type="EMBL" id="JBHSWE010000001">
    <property type="protein sequence ID" value="MFC6673525.1"/>
    <property type="molecule type" value="Genomic_DNA"/>
</dbReference>
<dbReference type="InterPro" id="IPR036280">
    <property type="entry name" value="Multihaem_cyt_sf"/>
</dbReference>
<dbReference type="InterPro" id="IPR038266">
    <property type="entry name" value="NapC/NirT_cytc_sf"/>
</dbReference>
<evidence type="ECO:0000313" key="15">
    <source>
        <dbReference type="Proteomes" id="UP001596422"/>
    </source>
</evidence>
<evidence type="ECO:0000256" key="6">
    <source>
        <dbReference type="ARBA" id="ARBA00022692"/>
    </source>
</evidence>
<proteinExistence type="inferred from homology"/>
<evidence type="ECO:0000256" key="7">
    <source>
        <dbReference type="ARBA" id="ARBA00022723"/>
    </source>
</evidence>
<feature type="domain" description="NapC/NirT cytochrome c N-terminal" evidence="13">
    <location>
        <begin position="14"/>
        <end position="184"/>
    </location>
</feature>
<evidence type="ECO:0000256" key="3">
    <source>
        <dbReference type="ARBA" id="ARBA00022448"/>
    </source>
</evidence>
<keyword evidence="3 12" id="KW-0813">Transport</keyword>
<keyword evidence="4" id="KW-1003">Cell membrane</keyword>
<keyword evidence="7 12" id="KW-0479">Metal-binding</keyword>
<keyword evidence="5 12" id="KW-0349">Heme</keyword>
<keyword evidence="10 12" id="KW-0408">Iron</keyword>
<evidence type="ECO:0000313" key="14">
    <source>
        <dbReference type="EMBL" id="MFC6673525.1"/>
    </source>
</evidence>
<evidence type="ECO:0000256" key="8">
    <source>
        <dbReference type="ARBA" id="ARBA00022982"/>
    </source>
</evidence>
<gene>
    <name evidence="14" type="ORF">ACFQDL_28125</name>
</gene>
<dbReference type="PIRSF" id="PIRSF000013">
    <property type="entry name" value="4_hem_cytochrm_NapC"/>
    <property type="match status" value="1"/>
</dbReference>
<evidence type="ECO:0000256" key="11">
    <source>
        <dbReference type="ARBA" id="ARBA00023136"/>
    </source>
</evidence>
<evidence type="ECO:0000259" key="13">
    <source>
        <dbReference type="Pfam" id="PF03264"/>
    </source>
</evidence>
<keyword evidence="15" id="KW-1185">Reference proteome</keyword>
<dbReference type="Proteomes" id="UP001596422">
    <property type="component" value="Unassembled WGS sequence"/>
</dbReference>
<dbReference type="PANTHER" id="PTHR30333:SF3">
    <property type="entry name" value="CYTOCHROME C-TYPE PROTEIN TORY"/>
    <property type="match status" value="1"/>
</dbReference>
<keyword evidence="9" id="KW-1133">Transmembrane helix</keyword>
<evidence type="ECO:0000256" key="12">
    <source>
        <dbReference type="PIRNR" id="PIRNR000013"/>
    </source>
</evidence>
<sequence length="200" mass="22616">MGIKKLWHALWRPSIRYPVVMLIGAGILIGAVFSGAFASFVQHSNSEAYCTSCHEMETVQREYQESFHYRNPAGVRAICSDCHVPPGNWAATVLFKIGKMQELFAHYRGTLDTEEKFEARRLELAERVWRRMEASESAPCRNCHSMTAMDLEKQRPRARGQHESAREAGETCIDCHKGIAHRPVQALPEPQTPESGDFAL</sequence>
<evidence type="ECO:0000256" key="9">
    <source>
        <dbReference type="ARBA" id="ARBA00022989"/>
    </source>
</evidence>
<dbReference type="RefSeq" id="WP_379911972.1">
    <property type="nucleotide sequence ID" value="NZ_JBHSWE010000001.1"/>
</dbReference>
<dbReference type="InterPro" id="IPR024717">
    <property type="entry name" value="NapC/NirT/NrfH"/>
</dbReference>
<evidence type="ECO:0000256" key="10">
    <source>
        <dbReference type="ARBA" id="ARBA00023004"/>
    </source>
</evidence>
<dbReference type="InterPro" id="IPR005126">
    <property type="entry name" value="NapC/NirT_cyt_c_N"/>
</dbReference>
<keyword evidence="11" id="KW-0472">Membrane</keyword>
<evidence type="ECO:0000256" key="4">
    <source>
        <dbReference type="ARBA" id="ARBA00022475"/>
    </source>
</evidence>
<dbReference type="PANTHER" id="PTHR30333">
    <property type="entry name" value="CYTOCHROME C-TYPE PROTEIN"/>
    <property type="match status" value="1"/>
</dbReference>
<reference evidence="15" key="1">
    <citation type="journal article" date="2019" name="Int. J. Syst. Evol. Microbiol.">
        <title>The Global Catalogue of Microorganisms (GCM) 10K type strain sequencing project: providing services to taxonomists for standard genome sequencing and annotation.</title>
        <authorList>
            <consortium name="The Broad Institute Genomics Platform"/>
            <consortium name="The Broad Institute Genome Sequencing Center for Infectious Disease"/>
            <person name="Wu L."/>
            <person name="Ma J."/>
        </authorList>
    </citation>
    <scope>NUCLEOTIDE SEQUENCE [LARGE SCALE GENOMIC DNA]</scope>
    <source>
        <strain evidence="15">NBRC 111756</strain>
    </source>
</reference>
<comment type="subcellular location">
    <subcellularLocation>
        <location evidence="1">Cell membrane</location>
        <topology evidence="1">Single-pass membrane protein</topology>
    </subcellularLocation>
</comment>